<organism evidence="1 2">
    <name type="scientific">Purpureocillium lilacinum</name>
    <name type="common">Paecilomyces lilacinus</name>
    <dbReference type="NCBI Taxonomy" id="33203"/>
    <lineage>
        <taxon>Eukaryota</taxon>
        <taxon>Fungi</taxon>
        <taxon>Dikarya</taxon>
        <taxon>Ascomycota</taxon>
        <taxon>Pezizomycotina</taxon>
        <taxon>Sordariomycetes</taxon>
        <taxon>Hypocreomycetidae</taxon>
        <taxon>Hypocreales</taxon>
        <taxon>Ophiocordycipitaceae</taxon>
        <taxon>Purpureocillium</taxon>
    </lineage>
</organism>
<evidence type="ECO:0000313" key="2">
    <source>
        <dbReference type="Proteomes" id="UP001638806"/>
    </source>
</evidence>
<dbReference type="EMBL" id="JBGNUJ010000011">
    <property type="protein sequence ID" value="KAL3954319.1"/>
    <property type="molecule type" value="Genomic_DNA"/>
</dbReference>
<protein>
    <submittedName>
        <fullName evidence="1">Uncharacterized protein</fullName>
    </submittedName>
</protein>
<proteinExistence type="predicted"/>
<reference evidence="1" key="1">
    <citation type="submission" date="2024-12" db="EMBL/GenBank/DDBJ databases">
        <title>Comparative genomics and development of molecular markers within Purpureocillium lilacinum and among Purpureocillium species.</title>
        <authorList>
            <person name="Yeh Z.-Y."/>
            <person name="Ni N.-T."/>
            <person name="Lo P.-H."/>
            <person name="Mushyakhwo K."/>
            <person name="Lin C.-F."/>
            <person name="Nai Y.-S."/>
        </authorList>
    </citation>
    <scope>NUCLEOTIDE SEQUENCE</scope>
    <source>
        <strain evidence="1">NCHU-NPUST-175</strain>
    </source>
</reference>
<evidence type="ECO:0000313" key="1">
    <source>
        <dbReference type="EMBL" id="KAL3954319.1"/>
    </source>
</evidence>
<name>A0ACC4DDF7_PURLI</name>
<accession>A0ACC4DDF7</accession>
<sequence>MTTHQEGPCIAAGRLAKADPNLSILLVEGGRNNHNDPTVVSPAIYLSHLAPGSQTALFYQANKEKALQ</sequence>
<comment type="caution">
    <text evidence="1">The sequence shown here is derived from an EMBL/GenBank/DDBJ whole genome shotgun (WGS) entry which is preliminary data.</text>
</comment>
<keyword evidence="2" id="KW-1185">Reference proteome</keyword>
<dbReference type="Proteomes" id="UP001638806">
    <property type="component" value="Unassembled WGS sequence"/>
</dbReference>
<gene>
    <name evidence="1" type="ORF">ACCO45_012275</name>
</gene>